<dbReference type="Gene3D" id="3.40.190.10">
    <property type="entry name" value="Periplasmic binding protein-like II"/>
    <property type="match status" value="2"/>
</dbReference>
<sequence>MRFRRLDLNLLVALDVLLEERSVSRAAHRLHLSQSATSGALARLRAYFNDEIMVMVGRTMTPTPLAQGMMEPVREILVRVRNAIEARPAFDPATAQRPFRIAASDYVTEVVLSHAIRRLRHDAPDIRFDISATSDDMGNRLNCGDLDLIISPEAYLAPEQPREILFKETHSCVVWMGNGDIPEPLTFERYLEMTHVTVMMGGRRSGAFEQWFLNRFGAVRKIAAVAPDFSSVASIIVGTDLITTMHTRLARLYAQYMPLRILPVPIEFPPLVETMQWHSQLEHDAGILWLRNFLKECVSAEEL</sequence>
<dbReference type="SUPFAM" id="SSF46785">
    <property type="entry name" value="Winged helix' DNA-binding domain"/>
    <property type="match status" value="1"/>
</dbReference>
<dbReference type="AlphaFoldDB" id="A0A7X0B2H2"/>
<feature type="domain" description="HTH lysR-type" evidence="5">
    <location>
        <begin position="6"/>
        <end position="63"/>
    </location>
</feature>
<evidence type="ECO:0000256" key="4">
    <source>
        <dbReference type="ARBA" id="ARBA00023163"/>
    </source>
</evidence>
<gene>
    <name evidence="6" type="ORF">FHS74_003775</name>
</gene>
<dbReference type="Gene3D" id="1.10.10.10">
    <property type="entry name" value="Winged helix-like DNA-binding domain superfamily/Winged helix DNA-binding domain"/>
    <property type="match status" value="1"/>
</dbReference>
<dbReference type="InterPro" id="IPR000847">
    <property type="entry name" value="LysR_HTH_N"/>
</dbReference>
<comment type="caution">
    <text evidence="6">The sequence shown here is derived from an EMBL/GenBank/DDBJ whole genome shotgun (WGS) entry which is preliminary data.</text>
</comment>
<dbReference type="InterPro" id="IPR036390">
    <property type="entry name" value="WH_DNA-bd_sf"/>
</dbReference>
<dbReference type="Pfam" id="PF03466">
    <property type="entry name" value="LysR_substrate"/>
    <property type="match status" value="1"/>
</dbReference>
<organism evidence="6 7">
    <name type="scientific">Nitrospirillum iridis</name>
    <dbReference type="NCBI Taxonomy" id="765888"/>
    <lineage>
        <taxon>Bacteria</taxon>
        <taxon>Pseudomonadati</taxon>
        <taxon>Pseudomonadota</taxon>
        <taxon>Alphaproteobacteria</taxon>
        <taxon>Rhodospirillales</taxon>
        <taxon>Azospirillaceae</taxon>
        <taxon>Nitrospirillum</taxon>
    </lineage>
</organism>
<comment type="similarity">
    <text evidence="1">Belongs to the LysR transcriptional regulatory family.</text>
</comment>
<dbReference type="PROSITE" id="PS50931">
    <property type="entry name" value="HTH_LYSR"/>
    <property type="match status" value="1"/>
</dbReference>
<evidence type="ECO:0000313" key="7">
    <source>
        <dbReference type="Proteomes" id="UP000539175"/>
    </source>
</evidence>
<evidence type="ECO:0000256" key="3">
    <source>
        <dbReference type="ARBA" id="ARBA00023125"/>
    </source>
</evidence>
<dbReference type="SUPFAM" id="SSF53850">
    <property type="entry name" value="Periplasmic binding protein-like II"/>
    <property type="match status" value="1"/>
</dbReference>
<protein>
    <submittedName>
        <fullName evidence="6">DNA-binding transcriptional LysR family regulator</fullName>
    </submittedName>
</protein>
<proteinExistence type="inferred from homology"/>
<dbReference type="InterPro" id="IPR005119">
    <property type="entry name" value="LysR_subst-bd"/>
</dbReference>
<dbReference type="Proteomes" id="UP000539175">
    <property type="component" value="Unassembled WGS sequence"/>
</dbReference>
<keyword evidence="7" id="KW-1185">Reference proteome</keyword>
<keyword evidence="3 6" id="KW-0238">DNA-binding</keyword>
<dbReference type="EMBL" id="JACIIZ010000011">
    <property type="protein sequence ID" value="MBB6253206.1"/>
    <property type="molecule type" value="Genomic_DNA"/>
</dbReference>
<dbReference type="InterPro" id="IPR050389">
    <property type="entry name" value="LysR-type_TF"/>
</dbReference>
<keyword evidence="2" id="KW-0805">Transcription regulation</keyword>
<dbReference type="PANTHER" id="PTHR30118">
    <property type="entry name" value="HTH-TYPE TRANSCRIPTIONAL REGULATOR LEUO-RELATED"/>
    <property type="match status" value="1"/>
</dbReference>
<evidence type="ECO:0000313" key="6">
    <source>
        <dbReference type="EMBL" id="MBB6253206.1"/>
    </source>
</evidence>
<name>A0A7X0B2H2_9PROT</name>
<evidence type="ECO:0000256" key="2">
    <source>
        <dbReference type="ARBA" id="ARBA00023015"/>
    </source>
</evidence>
<accession>A0A7X0B2H2</accession>
<evidence type="ECO:0000259" key="5">
    <source>
        <dbReference type="PROSITE" id="PS50931"/>
    </source>
</evidence>
<evidence type="ECO:0000256" key="1">
    <source>
        <dbReference type="ARBA" id="ARBA00009437"/>
    </source>
</evidence>
<dbReference type="RefSeq" id="WP_184803396.1">
    <property type="nucleotide sequence ID" value="NZ_JACIIZ010000011.1"/>
</dbReference>
<dbReference type="PANTHER" id="PTHR30118:SF6">
    <property type="entry name" value="HTH-TYPE TRANSCRIPTIONAL REGULATOR LEUO"/>
    <property type="match status" value="1"/>
</dbReference>
<dbReference type="GO" id="GO:0003700">
    <property type="term" value="F:DNA-binding transcription factor activity"/>
    <property type="evidence" value="ECO:0007669"/>
    <property type="project" value="InterPro"/>
</dbReference>
<keyword evidence="4" id="KW-0804">Transcription</keyword>
<dbReference type="Pfam" id="PF00126">
    <property type="entry name" value="HTH_1"/>
    <property type="match status" value="1"/>
</dbReference>
<dbReference type="InterPro" id="IPR036388">
    <property type="entry name" value="WH-like_DNA-bd_sf"/>
</dbReference>
<dbReference type="GO" id="GO:0003677">
    <property type="term" value="F:DNA binding"/>
    <property type="evidence" value="ECO:0007669"/>
    <property type="project" value="UniProtKB-KW"/>
</dbReference>
<reference evidence="6 7" key="1">
    <citation type="submission" date="2020-08" db="EMBL/GenBank/DDBJ databases">
        <title>Genomic Encyclopedia of Type Strains, Phase IV (KMG-IV): sequencing the most valuable type-strain genomes for metagenomic binning, comparative biology and taxonomic classification.</title>
        <authorList>
            <person name="Goeker M."/>
        </authorList>
    </citation>
    <scope>NUCLEOTIDE SEQUENCE [LARGE SCALE GENOMIC DNA]</scope>
    <source>
        <strain evidence="6 7">DSM 22198</strain>
    </source>
</reference>